<gene>
    <name evidence="6" type="ORF">AKJ17_02410</name>
</gene>
<dbReference type="PATRIC" id="fig|693.5.peg.490"/>
<keyword evidence="4" id="KW-0281">Fimbrium</keyword>
<dbReference type="OrthoDB" id="5918848at2"/>
<dbReference type="InterPro" id="IPR000983">
    <property type="entry name" value="Bac_GSPG_pilin"/>
</dbReference>
<dbReference type="Pfam" id="PF07963">
    <property type="entry name" value="N_methyl"/>
    <property type="match status" value="1"/>
</dbReference>
<dbReference type="Proteomes" id="UP000037515">
    <property type="component" value="Unassembled WGS sequence"/>
</dbReference>
<proteinExistence type="inferred from homology"/>
<dbReference type="PANTHER" id="PTHR30093">
    <property type="entry name" value="GENERAL SECRETION PATHWAY PROTEIN G"/>
    <property type="match status" value="1"/>
</dbReference>
<evidence type="ECO:0000313" key="7">
    <source>
        <dbReference type="Proteomes" id="UP000037515"/>
    </source>
</evidence>
<dbReference type="PROSITE" id="PS00409">
    <property type="entry name" value="PROKAR_NTER_METHYL"/>
    <property type="match status" value="1"/>
</dbReference>
<evidence type="ECO:0000256" key="1">
    <source>
        <dbReference type="ARBA" id="ARBA00005233"/>
    </source>
</evidence>
<dbReference type="GO" id="GO:0007155">
    <property type="term" value="P:cell adhesion"/>
    <property type="evidence" value="ECO:0007669"/>
    <property type="project" value="InterPro"/>
</dbReference>
<dbReference type="PRINTS" id="PR00813">
    <property type="entry name" value="BCTERIALGSPG"/>
</dbReference>
<name>A0A0M0HT57_VIBNE</name>
<comment type="subunit">
    <text evidence="2">The pili are polar flexible filaments of about 5.4 nanometers diameter and 2.5 micrometers average length; they consist of only a single polypeptide chain arranged in a helical configuration of five subunits per turn in the assembled pilus.</text>
</comment>
<keyword evidence="5" id="KW-1133">Transmembrane helix</keyword>
<evidence type="ECO:0000313" key="6">
    <source>
        <dbReference type="EMBL" id="KOO05062.1"/>
    </source>
</evidence>
<dbReference type="GO" id="GO:0009289">
    <property type="term" value="C:pilus"/>
    <property type="evidence" value="ECO:0007669"/>
    <property type="project" value="InterPro"/>
</dbReference>
<keyword evidence="5" id="KW-0812">Transmembrane</keyword>
<dbReference type="STRING" id="693.AKJ17_02410"/>
<dbReference type="NCBIfam" id="TIGR02532">
    <property type="entry name" value="IV_pilin_GFxxxE"/>
    <property type="match status" value="1"/>
</dbReference>
<organism evidence="6 7">
    <name type="scientific">Vibrio nereis</name>
    <dbReference type="NCBI Taxonomy" id="693"/>
    <lineage>
        <taxon>Bacteria</taxon>
        <taxon>Pseudomonadati</taxon>
        <taxon>Pseudomonadota</taxon>
        <taxon>Gammaproteobacteria</taxon>
        <taxon>Vibrionales</taxon>
        <taxon>Vibrionaceae</taxon>
        <taxon>Vibrio</taxon>
    </lineage>
</organism>
<accession>A0A0M0HT57</accession>
<comment type="caution">
    <text evidence="6">The sequence shown here is derived from an EMBL/GenBank/DDBJ whole genome shotgun (WGS) entry which is preliminary data.</text>
</comment>
<dbReference type="InterPro" id="IPR012902">
    <property type="entry name" value="N_methyl_site"/>
</dbReference>
<dbReference type="AlphaFoldDB" id="A0A0M0HT57"/>
<dbReference type="Gene3D" id="3.30.700.10">
    <property type="entry name" value="Glycoprotein, Type 4 Pilin"/>
    <property type="match status" value="1"/>
</dbReference>
<evidence type="ECO:0000256" key="3">
    <source>
        <dbReference type="ARBA" id="ARBA00022481"/>
    </source>
</evidence>
<protein>
    <submittedName>
        <fullName evidence="6">Pilus assembly protein PilA</fullName>
    </submittedName>
</protein>
<sequence length="144" mass="14862">MQQQRRKQKGFTLIELMIVVAIIGVLSAIAVPAYQNYVAKSEAASALATLKSVVTPAELYIQENGDFSATDQTAVFGAVGISSGSNTLGTLSVSGNNAIQFKFSKGSMAESGSEGTITFKKNSSAGWACTTANIPSAAQPTSCS</sequence>
<dbReference type="SUPFAM" id="SSF54523">
    <property type="entry name" value="Pili subunits"/>
    <property type="match status" value="1"/>
</dbReference>
<dbReference type="InterPro" id="IPR045584">
    <property type="entry name" value="Pilin-like"/>
</dbReference>
<dbReference type="GO" id="GO:0015628">
    <property type="term" value="P:protein secretion by the type II secretion system"/>
    <property type="evidence" value="ECO:0007669"/>
    <property type="project" value="InterPro"/>
</dbReference>
<comment type="similarity">
    <text evidence="1 4">Belongs to the N-Me-Phe pilin family.</text>
</comment>
<dbReference type="GO" id="GO:0015627">
    <property type="term" value="C:type II protein secretion system complex"/>
    <property type="evidence" value="ECO:0007669"/>
    <property type="project" value="InterPro"/>
</dbReference>
<keyword evidence="7" id="KW-1185">Reference proteome</keyword>
<reference evidence="7" key="1">
    <citation type="submission" date="2015-08" db="EMBL/GenBank/DDBJ databases">
        <title>Vibrio galatheae sp. nov., a novel member of the Vibrionaceae family isolated from the Solomon Islands.</title>
        <authorList>
            <person name="Giubergia S."/>
            <person name="Machado H."/>
            <person name="Mateiu R.V."/>
            <person name="Gram L."/>
        </authorList>
    </citation>
    <scope>NUCLEOTIDE SEQUENCE [LARGE SCALE GENOMIC DNA]</scope>
    <source>
        <strain evidence="7">DSM 19584</strain>
    </source>
</reference>
<dbReference type="EMBL" id="LHPJ01000002">
    <property type="protein sequence ID" value="KOO05062.1"/>
    <property type="molecule type" value="Genomic_DNA"/>
</dbReference>
<keyword evidence="3" id="KW-0488">Methylation</keyword>
<feature type="transmembrane region" description="Helical" evidence="5">
    <location>
        <begin position="12"/>
        <end position="34"/>
    </location>
</feature>
<dbReference type="PANTHER" id="PTHR30093:SF34">
    <property type="entry name" value="PREPILIN PEPTIDASE-DEPENDENT PROTEIN D"/>
    <property type="match status" value="1"/>
</dbReference>
<evidence type="ECO:0000256" key="5">
    <source>
        <dbReference type="SAM" id="Phobius"/>
    </source>
</evidence>
<keyword evidence="5" id="KW-0472">Membrane</keyword>
<dbReference type="InterPro" id="IPR001082">
    <property type="entry name" value="Pilin"/>
</dbReference>
<evidence type="ECO:0000256" key="2">
    <source>
        <dbReference type="ARBA" id="ARBA00011156"/>
    </source>
</evidence>
<dbReference type="RefSeq" id="WP_053394195.1">
    <property type="nucleotide sequence ID" value="NZ_LHPJ01000002.1"/>
</dbReference>
<dbReference type="Pfam" id="PF00114">
    <property type="entry name" value="Pilin"/>
    <property type="match status" value="1"/>
</dbReference>
<evidence type="ECO:0000256" key="4">
    <source>
        <dbReference type="RuleBase" id="RU000389"/>
    </source>
</evidence>